<dbReference type="EMBL" id="PJMY01000003">
    <property type="protein sequence ID" value="PKV95331.1"/>
    <property type="molecule type" value="Genomic_DNA"/>
</dbReference>
<keyword evidence="3" id="KW-1185">Reference proteome</keyword>
<dbReference type="Pfam" id="PF00903">
    <property type="entry name" value="Glyoxalase"/>
    <property type="match status" value="1"/>
</dbReference>
<dbReference type="InterPro" id="IPR029068">
    <property type="entry name" value="Glyas_Bleomycin-R_OHBP_Dase"/>
</dbReference>
<dbReference type="OrthoDB" id="9792626at2"/>
<dbReference type="PROSITE" id="PS51819">
    <property type="entry name" value="VOC"/>
    <property type="match status" value="1"/>
</dbReference>
<dbReference type="Proteomes" id="UP000233750">
    <property type="component" value="Unassembled WGS sequence"/>
</dbReference>
<gene>
    <name evidence="2" type="ORF">ATK30_6246</name>
</gene>
<proteinExistence type="predicted"/>
<organism evidence="2 3">
    <name type="scientific">Amycolatopsis echigonensis</name>
    <dbReference type="NCBI Taxonomy" id="2576905"/>
    <lineage>
        <taxon>Bacteria</taxon>
        <taxon>Bacillati</taxon>
        <taxon>Actinomycetota</taxon>
        <taxon>Actinomycetes</taxon>
        <taxon>Pseudonocardiales</taxon>
        <taxon>Pseudonocardiaceae</taxon>
        <taxon>Amycolatopsis</taxon>
    </lineage>
</organism>
<evidence type="ECO:0000259" key="1">
    <source>
        <dbReference type="PROSITE" id="PS51819"/>
    </source>
</evidence>
<dbReference type="InterPro" id="IPR004360">
    <property type="entry name" value="Glyas_Fos-R_dOase_dom"/>
</dbReference>
<dbReference type="AlphaFoldDB" id="A0A2N3WN86"/>
<dbReference type="PANTHER" id="PTHR43279:SF1">
    <property type="entry name" value="CATECHOL-2,3-DIOXYGENASE"/>
    <property type="match status" value="1"/>
</dbReference>
<reference evidence="2 3" key="1">
    <citation type="submission" date="2017-12" db="EMBL/GenBank/DDBJ databases">
        <title>Sequencing the genomes of 1000 Actinobacteria strains.</title>
        <authorList>
            <person name="Klenk H.-P."/>
        </authorList>
    </citation>
    <scope>NUCLEOTIDE SEQUENCE [LARGE SCALE GENOMIC DNA]</scope>
    <source>
        <strain evidence="2 3">DSM 45165</strain>
    </source>
</reference>
<dbReference type="SUPFAM" id="SSF54593">
    <property type="entry name" value="Glyoxalase/Bleomycin resistance protein/Dihydroxybiphenyl dioxygenase"/>
    <property type="match status" value="1"/>
</dbReference>
<dbReference type="Gene3D" id="3.10.180.10">
    <property type="entry name" value="2,3-Dihydroxybiphenyl 1,2-Dioxygenase, domain 1"/>
    <property type="match status" value="1"/>
</dbReference>
<feature type="domain" description="VOC" evidence="1">
    <location>
        <begin position="9"/>
        <end position="130"/>
    </location>
</feature>
<protein>
    <submittedName>
        <fullName evidence="2">Glyoxalase/bleomycin resistance protein/dioxygenase superfamily protein</fullName>
    </submittedName>
</protein>
<comment type="caution">
    <text evidence="2">The sequence shown here is derived from an EMBL/GenBank/DDBJ whole genome shotgun (WGS) entry which is preliminary data.</text>
</comment>
<name>A0A2N3WN86_9PSEU</name>
<evidence type="ECO:0000313" key="3">
    <source>
        <dbReference type="Proteomes" id="UP000233750"/>
    </source>
</evidence>
<dbReference type="RefSeq" id="WP_101438476.1">
    <property type="nucleotide sequence ID" value="NZ_PJMY01000003.1"/>
</dbReference>
<evidence type="ECO:0000313" key="2">
    <source>
        <dbReference type="EMBL" id="PKV95331.1"/>
    </source>
</evidence>
<dbReference type="PANTHER" id="PTHR43279">
    <property type="entry name" value="CATECHOL-2,3-DIOXYGENASE"/>
    <property type="match status" value="1"/>
</dbReference>
<sequence length="175" mass="19021">MVDPIPAIRANHVVLFVSDLERSVRFWTAAFAMDVVAREPSANAAFLRLRRSGNHHDLGLFGIGPSALPKVSGSIGMYHIAWQVDMIEDLEEARLVLVELDAYTGESSHGATKSVYGRDPDGNEFEVMWMMPREEWGAYESEAPVGPLDLSREVAVWSGVATAESVGGGVFGEAS</sequence>
<dbReference type="InterPro" id="IPR037523">
    <property type="entry name" value="VOC_core"/>
</dbReference>
<accession>A0A2N3WN86</accession>